<feature type="region of interest" description="Disordered" evidence="1">
    <location>
        <begin position="32"/>
        <end position="53"/>
    </location>
</feature>
<evidence type="ECO:0000313" key="3">
    <source>
        <dbReference type="EMBL" id="AOX03699.1"/>
    </source>
</evidence>
<accession>A0A1D8U1B2</accession>
<dbReference type="AlphaFoldDB" id="A0A1D8U1B2"/>
<dbReference type="Pfam" id="PF13699">
    <property type="entry name" value="eCIS_core"/>
    <property type="match status" value="1"/>
</dbReference>
<feature type="compositionally biased region" description="Basic and acidic residues" evidence="1">
    <location>
        <begin position="43"/>
        <end position="53"/>
    </location>
</feature>
<feature type="domain" description="eCIS core" evidence="2">
    <location>
        <begin position="162"/>
        <end position="227"/>
    </location>
</feature>
<proteinExistence type="predicted"/>
<evidence type="ECO:0000256" key="1">
    <source>
        <dbReference type="SAM" id="MobiDB-lite"/>
    </source>
</evidence>
<gene>
    <name evidence="3" type="ORF">BJP34_33525</name>
</gene>
<dbReference type="EMBL" id="CP017599">
    <property type="protein sequence ID" value="AOX03699.1"/>
    <property type="molecule type" value="Genomic_DNA"/>
</dbReference>
<dbReference type="KEGG" id="mpro:BJP34_33525"/>
<dbReference type="STRING" id="1458985.BJP34_33525"/>
<dbReference type="GO" id="GO:0016787">
    <property type="term" value="F:hydrolase activity"/>
    <property type="evidence" value="ECO:0007669"/>
    <property type="project" value="InterPro"/>
</dbReference>
<sequence length="434" mass="49819">MKTIRSTDIVFFKGTWERELAMRTTHTYKPKYSHSTSRTIAQKKKDSRVMGSRRRLDAEDREWNAEEAVGEWGSRMANVMHSLETGQYVPDTGWYEKGLQAKLSFGQPVEKNQEGANRGGYQVVQPKRIMVQRTAQPLTGDSVTSGESMRESRSMTENNTGLPDRIKTGIESLSGYSMDDVRVHYNSAKPAQLQAHAYAKGTEIHVGPGQEKHLPHEAWHVVQQKQGRVNDTSKTDLHRRYYDSGLEQEADRMGEKAMQINIGVNSKNLRTRGNINNNAIQMAPINSVKTTEANLHKLMYEMRYKDNRYQVKDLENNYAINKKHPKETGSISNLGSHAEQKVIIKSLLKYPEEDMSIVTEREPCLYCNEMLQMANDQGKIYSINHFVLHDQKAPENLYKIYEGYYDQQNKSGKSSYVPKKLNNKRKREDFEGVD</sequence>
<dbReference type="InterPro" id="IPR016192">
    <property type="entry name" value="APOBEC/CMP_deaminase_Zn-bd"/>
</dbReference>
<dbReference type="Proteomes" id="UP000177870">
    <property type="component" value="Chromosome"/>
</dbReference>
<evidence type="ECO:0000313" key="4">
    <source>
        <dbReference type="Proteomes" id="UP000177870"/>
    </source>
</evidence>
<protein>
    <recommendedName>
        <fullName evidence="2">eCIS core domain-containing protein</fullName>
    </recommendedName>
</protein>
<dbReference type="InterPro" id="IPR025295">
    <property type="entry name" value="eCIS_core_dom"/>
</dbReference>
<evidence type="ECO:0000259" key="2">
    <source>
        <dbReference type="Pfam" id="PF13699"/>
    </source>
</evidence>
<dbReference type="PROSITE" id="PS00903">
    <property type="entry name" value="CYT_DCMP_DEAMINASES_1"/>
    <property type="match status" value="1"/>
</dbReference>
<feature type="compositionally biased region" description="Polar residues" evidence="1">
    <location>
        <begin position="138"/>
        <end position="147"/>
    </location>
</feature>
<organism evidence="3 4">
    <name type="scientific">Moorena producens PAL-8-15-08-1</name>
    <dbReference type="NCBI Taxonomy" id="1458985"/>
    <lineage>
        <taxon>Bacteria</taxon>
        <taxon>Bacillati</taxon>
        <taxon>Cyanobacteriota</taxon>
        <taxon>Cyanophyceae</taxon>
        <taxon>Coleofasciculales</taxon>
        <taxon>Coleofasciculaceae</taxon>
        <taxon>Moorena</taxon>
    </lineage>
</organism>
<dbReference type="GO" id="GO:0008270">
    <property type="term" value="F:zinc ion binding"/>
    <property type="evidence" value="ECO:0007669"/>
    <property type="project" value="InterPro"/>
</dbReference>
<reference evidence="4" key="1">
    <citation type="submission" date="2016-10" db="EMBL/GenBank/DDBJ databases">
        <title>Comparative genomics uncovers the prolific and rare metabolic potential of the cyanobacterial genus Moorea.</title>
        <authorList>
            <person name="Leao T."/>
            <person name="Castelao G."/>
            <person name="Korobeynikov A."/>
            <person name="Monroe E.A."/>
            <person name="Podell S."/>
            <person name="Glukhov E."/>
            <person name="Allen E."/>
            <person name="Gerwick W.H."/>
            <person name="Gerwick L."/>
        </authorList>
    </citation>
    <scope>NUCLEOTIDE SEQUENCE [LARGE SCALE GENOMIC DNA]</scope>
    <source>
        <strain evidence="4">PAL-8-15-08-1</strain>
    </source>
</reference>
<feature type="region of interest" description="Disordered" evidence="1">
    <location>
        <begin position="408"/>
        <end position="434"/>
    </location>
</feature>
<name>A0A1D8U1B2_9CYAN</name>
<feature type="region of interest" description="Disordered" evidence="1">
    <location>
        <begin position="138"/>
        <end position="166"/>
    </location>
</feature>